<gene>
    <name evidence="2" type="ORF">EJB05_27099</name>
</gene>
<feature type="region of interest" description="Disordered" evidence="1">
    <location>
        <begin position="197"/>
        <end position="272"/>
    </location>
</feature>
<organism evidence="2 3">
    <name type="scientific">Eragrostis curvula</name>
    <name type="common">weeping love grass</name>
    <dbReference type="NCBI Taxonomy" id="38414"/>
    <lineage>
        <taxon>Eukaryota</taxon>
        <taxon>Viridiplantae</taxon>
        <taxon>Streptophyta</taxon>
        <taxon>Embryophyta</taxon>
        <taxon>Tracheophyta</taxon>
        <taxon>Spermatophyta</taxon>
        <taxon>Magnoliopsida</taxon>
        <taxon>Liliopsida</taxon>
        <taxon>Poales</taxon>
        <taxon>Poaceae</taxon>
        <taxon>PACMAD clade</taxon>
        <taxon>Chloridoideae</taxon>
        <taxon>Eragrostideae</taxon>
        <taxon>Eragrostidinae</taxon>
        <taxon>Eragrostis</taxon>
    </lineage>
</organism>
<dbReference type="Proteomes" id="UP000324897">
    <property type="component" value="Chromosome 2"/>
</dbReference>
<feature type="region of interest" description="Disordered" evidence="1">
    <location>
        <begin position="1"/>
        <end position="22"/>
    </location>
</feature>
<sequence length="272" mass="30005">MEGAAASERSNVSPVNEPVQKRDHVVVESVPQHGRERAGTELSFVVSPGVAKIIRSEVEDEMSESDFFGDIMWDIGLREKRIEVIKRKMKAMADDQGRNMRMKDSGELGDEAMRIVNERMGIHRDLLKLMENSHTELVGLVGGNMQLNRIERSKIVSMCDMEVANLEQCVSNLSGLRDTITNFRNNMKAKKVAAAEGEDMVAAEDADREEVDAAEVNDPAAEKKDAPAEEEDTAVEEKDTAADEMDAAVKEKDAAKEKDVPVGEDKAEIMAA</sequence>
<evidence type="ECO:0000256" key="1">
    <source>
        <dbReference type="SAM" id="MobiDB-lite"/>
    </source>
</evidence>
<feature type="compositionally biased region" description="Acidic residues" evidence="1">
    <location>
        <begin position="197"/>
        <end position="215"/>
    </location>
</feature>
<dbReference type="Gramene" id="TVU24650">
    <property type="protein sequence ID" value="TVU24650"/>
    <property type="gene ID" value="EJB05_27099"/>
</dbReference>
<feature type="non-terminal residue" evidence="2">
    <location>
        <position position="1"/>
    </location>
</feature>
<evidence type="ECO:0000313" key="3">
    <source>
        <dbReference type="Proteomes" id="UP000324897"/>
    </source>
</evidence>
<proteinExistence type="predicted"/>
<comment type="caution">
    <text evidence="2">The sequence shown here is derived from an EMBL/GenBank/DDBJ whole genome shotgun (WGS) entry which is preliminary data.</text>
</comment>
<protein>
    <submittedName>
        <fullName evidence="2">Uncharacterized protein</fullName>
    </submittedName>
</protein>
<feature type="compositionally biased region" description="Basic and acidic residues" evidence="1">
    <location>
        <begin position="235"/>
        <end position="272"/>
    </location>
</feature>
<accession>A0A5J9UNC5</accession>
<keyword evidence="3" id="KW-1185">Reference proteome</keyword>
<evidence type="ECO:0000313" key="2">
    <source>
        <dbReference type="EMBL" id="TVU24650.1"/>
    </source>
</evidence>
<name>A0A5J9UNC5_9POAL</name>
<reference evidence="2 3" key="1">
    <citation type="journal article" date="2019" name="Sci. Rep.">
        <title>A high-quality genome of Eragrostis curvula grass provides insights into Poaceae evolution and supports new strategies to enhance forage quality.</title>
        <authorList>
            <person name="Carballo J."/>
            <person name="Santos B.A.C.M."/>
            <person name="Zappacosta D."/>
            <person name="Garbus I."/>
            <person name="Selva J.P."/>
            <person name="Gallo C.A."/>
            <person name="Diaz A."/>
            <person name="Albertini E."/>
            <person name="Caccamo M."/>
            <person name="Echenique V."/>
        </authorList>
    </citation>
    <scope>NUCLEOTIDE SEQUENCE [LARGE SCALE GENOMIC DNA]</scope>
    <source>
        <strain evidence="3">cv. Victoria</strain>
        <tissue evidence="2">Leaf</tissue>
    </source>
</reference>
<dbReference type="AlphaFoldDB" id="A0A5J9UNC5"/>
<dbReference type="EMBL" id="RWGY01000013">
    <property type="protein sequence ID" value="TVU24650.1"/>
    <property type="molecule type" value="Genomic_DNA"/>
</dbReference>